<reference evidence="1" key="2">
    <citation type="submission" date="2020-06" db="EMBL/GenBank/DDBJ databases">
        <title>Helianthus annuus Genome sequencing and assembly Release 2.</title>
        <authorList>
            <person name="Gouzy J."/>
            <person name="Langlade N."/>
            <person name="Munos S."/>
        </authorList>
    </citation>
    <scope>NUCLEOTIDE SEQUENCE</scope>
    <source>
        <tissue evidence="1">Leaves</tissue>
    </source>
</reference>
<dbReference type="Proteomes" id="UP000215914">
    <property type="component" value="Unassembled WGS sequence"/>
</dbReference>
<gene>
    <name evidence="1" type="ORF">HanXRQr2_Chr13g0567281</name>
</gene>
<proteinExistence type="predicted"/>
<name>A0A9K3HA02_HELAN</name>
<comment type="caution">
    <text evidence="1">The sequence shown here is derived from an EMBL/GenBank/DDBJ whole genome shotgun (WGS) entry which is preliminary data.</text>
</comment>
<keyword evidence="2" id="KW-1185">Reference proteome</keyword>
<evidence type="ECO:0000313" key="1">
    <source>
        <dbReference type="EMBL" id="KAF5771641.1"/>
    </source>
</evidence>
<sequence>MFLSGYIQPTAAKKSNNLMGAALWSVFDEIRAPNIVISSAIEEPLLTVYGISEDNLRCYFTSSKEVFLGKILRQQTWDN</sequence>
<reference evidence="1" key="1">
    <citation type="journal article" date="2017" name="Nature">
        <title>The sunflower genome provides insights into oil metabolism, flowering and Asterid evolution.</title>
        <authorList>
            <person name="Badouin H."/>
            <person name="Gouzy J."/>
            <person name="Grassa C.J."/>
            <person name="Murat F."/>
            <person name="Staton S.E."/>
            <person name="Cottret L."/>
            <person name="Lelandais-Briere C."/>
            <person name="Owens G.L."/>
            <person name="Carrere S."/>
            <person name="Mayjonade B."/>
            <person name="Legrand L."/>
            <person name="Gill N."/>
            <person name="Kane N.C."/>
            <person name="Bowers J.E."/>
            <person name="Hubner S."/>
            <person name="Bellec A."/>
            <person name="Berard A."/>
            <person name="Berges H."/>
            <person name="Blanchet N."/>
            <person name="Boniface M.C."/>
            <person name="Brunel D."/>
            <person name="Catrice O."/>
            <person name="Chaidir N."/>
            <person name="Claudel C."/>
            <person name="Donnadieu C."/>
            <person name="Faraut T."/>
            <person name="Fievet G."/>
            <person name="Helmstetter N."/>
            <person name="King M."/>
            <person name="Knapp S.J."/>
            <person name="Lai Z."/>
            <person name="Le Paslier M.C."/>
            <person name="Lippi Y."/>
            <person name="Lorenzon L."/>
            <person name="Mandel J.R."/>
            <person name="Marage G."/>
            <person name="Marchand G."/>
            <person name="Marquand E."/>
            <person name="Bret-Mestries E."/>
            <person name="Morien E."/>
            <person name="Nambeesan S."/>
            <person name="Nguyen T."/>
            <person name="Pegot-Espagnet P."/>
            <person name="Pouilly N."/>
            <person name="Raftis F."/>
            <person name="Sallet E."/>
            <person name="Schiex T."/>
            <person name="Thomas J."/>
            <person name="Vandecasteele C."/>
            <person name="Vares D."/>
            <person name="Vear F."/>
            <person name="Vautrin S."/>
            <person name="Crespi M."/>
            <person name="Mangin B."/>
            <person name="Burke J.M."/>
            <person name="Salse J."/>
            <person name="Munos S."/>
            <person name="Vincourt P."/>
            <person name="Rieseberg L.H."/>
            <person name="Langlade N.B."/>
        </authorList>
    </citation>
    <scope>NUCLEOTIDE SEQUENCE</scope>
    <source>
        <tissue evidence="1">Leaves</tissue>
    </source>
</reference>
<dbReference type="Gramene" id="mRNA:HanXRQr2_Chr13g0567281">
    <property type="protein sequence ID" value="mRNA:HanXRQr2_Chr13g0567281"/>
    <property type="gene ID" value="HanXRQr2_Chr13g0567281"/>
</dbReference>
<protein>
    <submittedName>
        <fullName evidence="1">Uncharacterized protein</fullName>
    </submittedName>
</protein>
<dbReference type="EMBL" id="MNCJ02000328">
    <property type="protein sequence ID" value="KAF5771641.1"/>
    <property type="molecule type" value="Genomic_DNA"/>
</dbReference>
<organism evidence="1 2">
    <name type="scientific">Helianthus annuus</name>
    <name type="common">Common sunflower</name>
    <dbReference type="NCBI Taxonomy" id="4232"/>
    <lineage>
        <taxon>Eukaryota</taxon>
        <taxon>Viridiplantae</taxon>
        <taxon>Streptophyta</taxon>
        <taxon>Embryophyta</taxon>
        <taxon>Tracheophyta</taxon>
        <taxon>Spermatophyta</taxon>
        <taxon>Magnoliopsida</taxon>
        <taxon>eudicotyledons</taxon>
        <taxon>Gunneridae</taxon>
        <taxon>Pentapetalae</taxon>
        <taxon>asterids</taxon>
        <taxon>campanulids</taxon>
        <taxon>Asterales</taxon>
        <taxon>Asteraceae</taxon>
        <taxon>Asteroideae</taxon>
        <taxon>Heliantheae alliance</taxon>
        <taxon>Heliantheae</taxon>
        <taxon>Helianthus</taxon>
    </lineage>
</organism>
<dbReference type="AlphaFoldDB" id="A0A9K3HA02"/>
<accession>A0A9K3HA02</accession>
<evidence type="ECO:0000313" key="2">
    <source>
        <dbReference type="Proteomes" id="UP000215914"/>
    </source>
</evidence>